<organism evidence="9 10">
    <name type="scientific">Boudabousia tangfeifanii</name>
    <dbReference type="NCBI Taxonomy" id="1912795"/>
    <lineage>
        <taxon>Bacteria</taxon>
        <taxon>Bacillati</taxon>
        <taxon>Actinomycetota</taxon>
        <taxon>Actinomycetes</taxon>
        <taxon>Actinomycetales</taxon>
        <taxon>Actinomycetaceae</taxon>
        <taxon>Boudabousia</taxon>
    </lineage>
</organism>
<evidence type="ECO:0000256" key="3">
    <source>
        <dbReference type="ARBA" id="ARBA00022692"/>
    </source>
</evidence>
<keyword evidence="3" id="KW-0812">Transmembrane</keyword>
<keyword evidence="10" id="KW-1185">Reference proteome</keyword>
<protein>
    <recommendedName>
        <fullName evidence="11">Sec-independent protein translocase protein TatB</fullName>
    </recommendedName>
</protein>
<evidence type="ECO:0000256" key="4">
    <source>
        <dbReference type="ARBA" id="ARBA00022927"/>
    </source>
</evidence>
<evidence type="ECO:0000256" key="7">
    <source>
        <dbReference type="ARBA" id="ARBA00023136"/>
    </source>
</evidence>
<keyword evidence="6" id="KW-0811">Translocation</keyword>
<evidence type="ECO:0000256" key="2">
    <source>
        <dbReference type="ARBA" id="ARBA00022448"/>
    </source>
</evidence>
<feature type="compositionally biased region" description="Polar residues" evidence="8">
    <location>
        <begin position="130"/>
        <end position="149"/>
    </location>
</feature>
<comment type="subcellular location">
    <subcellularLocation>
        <location evidence="1">Membrane</location>
        <topology evidence="1">Single-pass membrane protein</topology>
    </subcellularLocation>
</comment>
<dbReference type="InterPro" id="IPR003369">
    <property type="entry name" value="TatA/B/E"/>
</dbReference>
<keyword evidence="5" id="KW-1133">Transmembrane helix</keyword>
<sequence length="149" mass="15992">MDFFGINASEALVILLVALAVLPPKQVLNLIRAIRSGMDRLREFSANTRQKVQAEAEQARNSGSEVSAQLRADGQALAASGQTVLTSSQNGFDLAALGSLAQSSRDLDPRNYIRQVVAEEMQAWAEIAKTPSNVTPATPAPTDQNIESR</sequence>
<evidence type="ECO:0000256" key="5">
    <source>
        <dbReference type="ARBA" id="ARBA00022989"/>
    </source>
</evidence>
<evidence type="ECO:0000313" key="10">
    <source>
        <dbReference type="Proteomes" id="UP000176288"/>
    </source>
</evidence>
<gene>
    <name evidence="9" type="ORF">BK816_07860</name>
</gene>
<accession>A0A1D9MLP7</accession>
<keyword evidence="7" id="KW-0472">Membrane</keyword>
<evidence type="ECO:0000256" key="6">
    <source>
        <dbReference type="ARBA" id="ARBA00023010"/>
    </source>
</evidence>
<proteinExistence type="predicted"/>
<name>A0A1D9MLP7_9ACTO</name>
<keyword evidence="2" id="KW-0813">Transport</keyword>
<keyword evidence="4" id="KW-0653">Protein transport</keyword>
<dbReference type="KEGG" id="avu:BK816_07860"/>
<evidence type="ECO:0008006" key="11">
    <source>
        <dbReference type="Google" id="ProtNLM"/>
    </source>
</evidence>
<evidence type="ECO:0000256" key="1">
    <source>
        <dbReference type="ARBA" id="ARBA00004167"/>
    </source>
</evidence>
<dbReference type="EMBL" id="CP017812">
    <property type="protein sequence ID" value="AOZ73216.1"/>
    <property type="molecule type" value="Genomic_DNA"/>
</dbReference>
<dbReference type="Proteomes" id="UP000176288">
    <property type="component" value="Chromosome"/>
</dbReference>
<dbReference type="RefSeq" id="WP_071164679.1">
    <property type="nucleotide sequence ID" value="NZ_CP017812.1"/>
</dbReference>
<feature type="region of interest" description="Disordered" evidence="8">
    <location>
        <begin position="129"/>
        <end position="149"/>
    </location>
</feature>
<dbReference type="OrthoDB" id="3267321at2"/>
<reference evidence="9 10" key="1">
    <citation type="submission" date="2016-10" db="EMBL/GenBank/DDBJ databases">
        <title>Actinomyces aegypiusis sp. nov., isolated from the Aegypius monachus in Qinghai Tibet Plateau China.</title>
        <authorList>
            <person name="Wang Y."/>
        </authorList>
    </citation>
    <scope>NUCLEOTIDE SEQUENCE [LARGE SCALE GENOMIC DNA]</scope>
    <source>
        <strain evidence="9 10">VUL4_3</strain>
    </source>
</reference>
<dbReference type="Pfam" id="PF02416">
    <property type="entry name" value="TatA_B_E"/>
    <property type="match status" value="1"/>
</dbReference>
<evidence type="ECO:0000256" key="8">
    <source>
        <dbReference type="SAM" id="MobiDB-lite"/>
    </source>
</evidence>
<evidence type="ECO:0000313" key="9">
    <source>
        <dbReference type="EMBL" id="AOZ73216.1"/>
    </source>
</evidence>
<dbReference type="AlphaFoldDB" id="A0A1D9MLP7"/>
<dbReference type="STRING" id="1912795.BK816_07860"/>